<accession>A0ACD5VSK9</accession>
<reference evidence="1" key="1">
    <citation type="submission" date="2021-05" db="EMBL/GenBank/DDBJ databases">
        <authorList>
            <person name="Scholz U."/>
            <person name="Mascher M."/>
            <person name="Fiebig A."/>
        </authorList>
    </citation>
    <scope>NUCLEOTIDE SEQUENCE [LARGE SCALE GENOMIC DNA]</scope>
</reference>
<sequence length="298" mass="33937">MGTVQLESDAAQHAQAKLDVEVIPQGSLVDGKDSAGINGSNPDDYERLKRGLMQYGCAHYRRRCRIRAPCCDEIFDCRHCHNESKNSIKTDVMRRHELSRHEVQQVICTLCGTEQEVGQICINCGVCMGKYFCEVCKLFDDDVSKQQYHCHGCGICRIGGKENFFHCSKCRCCYSTIMKNCHPCVEGAMHHDCPICFEYLFDSTDMVCVLLCGHTIHENCVKEMKEHHQFVCPLCSKSVCDMSEVWERLDMRIARLPDSYDGRMVSILCNDCVAIAEVHFNLIALKCQSCNSYNTRRI</sequence>
<name>A0ACD5VSK9_AVESA</name>
<organism evidence="1 2">
    <name type="scientific">Avena sativa</name>
    <name type="common">Oat</name>
    <dbReference type="NCBI Taxonomy" id="4498"/>
    <lineage>
        <taxon>Eukaryota</taxon>
        <taxon>Viridiplantae</taxon>
        <taxon>Streptophyta</taxon>
        <taxon>Embryophyta</taxon>
        <taxon>Tracheophyta</taxon>
        <taxon>Spermatophyta</taxon>
        <taxon>Magnoliopsida</taxon>
        <taxon>Liliopsida</taxon>
        <taxon>Poales</taxon>
        <taxon>Poaceae</taxon>
        <taxon>BOP clade</taxon>
        <taxon>Pooideae</taxon>
        <taxon>Poodae</taxon>
        <taxon>Poeae</taxon>
        <taxon>Poeae Chloroplast Group 1 (Aveneae type)</taxon>
        <taxon>Aveninae</taxon>
        <taxon>Avena</taxon>
    </lineage>
</organism>
<dbReference type="Proteomes" id="UP001732700">
    <property type="component" value="Chromosome 3C"/>
</dbReference>
<proteinExistence type="predicted"/>
<reference evidence="1" key="2">
    <citation type="submission" date="2025-09" db="UniProtKB">
        <authorList>
            <consortium name="EnsemblPlants"/>
        </authorList>
    </citation>
    <scope>IDENTIFICATION</scope>
</reference>
<keyword evidence="2" id="KW-1185">Reference proteome</keyword>
<protein>
    <submittedName>
        <fullName evidence="1">Uncharacterized protein</fullName>
    </submittedName>
</protein>
<evidence type="ECO:0000313" key="2">
    <source>
        <dbReference type="Proteomes" id="UP001732700"/>
    </source>
</evidence>
<dbReference type="EnsemblPlants" id="AVESA.00010b.r2.3CG0499760.1">
    <property type="protein sequence ID" value="AVESA.00010b.r2.3CG0499760.1.CDS"/>
    <property type="gene ID" value="AVESA.00010b.r2.3CG0499760"/>
</dbReference>
<evidence type="ECO:0000313" key="1">
    <source>
        <dbReference type="EnsemblPlants" id="AVESA.00010b.r2.3CG0499760.1.CDS"/>
    </source>
</evidence>